<feature type="compositionally biased region" description="Basic and acidic residues" evidence="1">
    <location>
        <begin position="58"/>
        <end position="84"/>
    </location>
</feature>
<feature type="signal peptide" evidence="2">
    <location>
        <begin position="1"/>
        <end position="21"/>
    </location>
</feature>
<name>A0A9J6GIZ8_HAELO</name>
<feature type="compositionally biased region" description="Basic residues" evidence="1">
    <location>
        <begin position="113"/>
        <end position="123"/>
    </location>
</feature>
<protein>
    <recommendedName>
        <fullName evidence="5">Secreted protein</fullName>
    </recommendedName>
</protein>
<evidence type="ECO:0000256" key="2">
    <source>
        <dbReference type="SAM" id="SignalP"/>
    </source>
</evidence>
<evidence type="ECO:0000256" key="1">
    <source>
        <dbReference type="SAM" id="MobiDB-lite"/>
    </source>
</evidence>
<evidence type="ECO:0008006" key="5">
    <source>
        <dbReference type="Google" id="ProtNLM"/>
    </source>
</evidence>
<keyword evidence="4" id="KW-1185">Reference proteome</keyword>
<gene>
    <name evidence="3" type="ORF">HPB48_017551</name>
</gene>
<feature type="region of interest" description="Disordered" evidence="1">
    <location>
        <begin position="35"/>
        <end position="84"/>
    </location>
</feature>
<dbReference type="Proteomes" id="UP000821853">
    <property type="component" value="Chromosome 4"/>
</dbReference>
<evidence type="ECO:0000313" key="3">
    <source>
        <dbReference type="EMBL" id="KAH9374332.1"/>
    </source>
</evidence>
<organism evidence="3 4">
    <name type="scientific">Haemaphysalis longicornis</name>
    <name type="common">Bush tick</name>
    <dbReference type="NCBI Taxonomy" id="44386"/>
    <lineage>
        <taxon>Eukaryota</taxon>
        <taxon>Metazoa</taxon>
        <taxon>Ecdysozoa</taxon>
        <taxon>Arthropoda</taxon>
        <taxon>Chelicerata</taxon>
        <taxon>Arachnida</taxon>
        <taxon>Acari</taxon>
        <taxon>Parasitiformes</taxon>
        <taxon>Ixodida</taxon>
        <taxon>Ixodoidea</taxon>
        <taxon>Ixodidae</taxon>
        <taxon>Haemaphysalinae</taxon>
        <taxon>Haemaphysalis</taxon>
    </lineage>
</organism>
<feature type="chain" id="PRO_5039940388" description="Secreted protein" evidence="2">
    <location>
        <begin position="22"/>
        <end position="132"/>
    </location>
</feature>
<dbReference type="VEuPathDB" id="VectorBase:HLOH_053393"/>
<reference evidence="3 4" key="1">
    <citation type="journal article" date="2020" name="Cell">
        <title>Large-Scale Comparative Analyses of Tick Genomes Elucidate Their Genetic Diversity and Vector Capacities.</title>
        <authorList>
            <consortium name="Tick Genome and Microbiome Consortium (TIGMIC)"/>
            <person name="Jia N."/>
            <person name="Wang J."/>
            <person name="Shi W."/>
            <person name="Du L."/>
            <person name="Sun Y."/>
            <person name="Zhan W."/>
            <person name="Jiang J.F."/>
            <person name="Wang Q."/>
            <person name="Zhang B."/>
            <person name="Ji P."/>
            <person name="Bell-Sakyi L."/>
            <person name="Cui X.M."/>
            <person name="Yuan T.T."/>
            <person name="Jiang B.G."/>
            <person name="Yang W.F."/>
            <person name="Lam T.T."/>
            <person name="Chang Q.C."/>
            <person name="Ding S.J."/>
            <person name="Wang X.J."/>
            <person name="Zhu J.G."/>
            <person name="Ruan X.D."/>
            <person name="Zhao L."/>
            <person name="Wei J.T."/>
            <person name="Ye R.Z."/>
            <person name="Que T.C."/>
            <person name="Du C.H."/>
            <person name="Zhou Y.H."/>
            <person name="Cheng J.X."/>
            <person name="Dai P.F."/>
            <person name="Guo W.B."/>
            <person name="Han X.H."/>
            <person name="Huang E.J."/>
            <person name="Li L.F."/>
            <person name="Wei W."/>
            <person name="Gao Y.C."/>
            <person name="Liu J.Z."/>
            <person name="Shao H.Z."/>
            <person name="Wang X."/>
            <person name="Wang C.C."/>
            <person name="Yang T.C."/>
            <person name="Huo Q.B."/>
            <person name="Li W."/>
            <person name="Chen H.Y."/>
            <person name="Chen S.E."/>
            <person name="Zhou L.G."/>
            <person name="Ni X.B."/>
            <person name="Tian J.H."/>
            <person name="Sheng Y."/>
            <person name="Liu T."/>
            <person name="Pan Y.S."/>
            <person name="Xia L.Y."/>
            <person name="Li J."/>
            <person name="Zhao F."/>
            <person name="Cao W.C."/>
        </authorList>
    </citation>
    <scope>NUCLEOTIDE SEQUENCE [LARGE SCALE GENOMIC DNA]</scope>
    <source>
        <strain evidence="3">HaeL-2018</strain>
    </source>
</reference>
<dbReference type="OrthoDB" id="6503912at2759"/>
<comment type="caution">
    <text evidence="3">The sequence shown here is derived from an EMBL/GenBank/DDBJ whole genome shotgun (WGS) entry which is preliminary data.</text>
</comment>
<evidence type="ECO:0000313" key="4">
    <source>
        <dbReference type="Proteomes" id="UP000821853"/>
    </source>
</evidence>
<dbReference type="AlphaFoldDB" id="A0A9J6GIZ8"/>
<keyword evidence="2" id="KW-0732">Signal</keyword>
<feature type="region of interest" description="Disordered" evidence="1">
    <location>
        <begin position="112"/>
        <end position="132"/>
    </location>
</feature>
<proteinExistence type="predicted"/>
<accession>A0A9J6GIZ8</accession>
<sequence>MHTRGLLCSCFVFCKNAVTSAARREALYYKACNGRGSATRNLPSNPEIENCGEPDNSASRDKGGRVEDGHRSGRPRATGEQEDRLIVAASVDEPFMSALVVKAEAQPLEGWTKRLRGRTKAPPHRVPAATET</sequence>
<dbReference type="EMBL" id="JABSTR010000006">
    <property type="protein sequence ID" value="KAH9374332.1"/>
    <property type="molecule type" value="Genomic_DNA"/>
</dbReference>